<keyword evidence="2" id="KW-1185">Reference proteome</keyword>
<dbReference type="OrthoDB" id="2016285at2759"/>
<reference evidence="1 2" key="1">
    <citation type="journal article" date="2020" name="IScience">
        <title>Genome Sequencing of the Endangered Kingdonia uniflora (Circaeasteraceae, Ranunculales) Reveals Potential Mechanisms of Evolutionary Specialization.</title>
        <authorList>
            <person name="Sun Y."/>
            <person name="Deng T."/>
            <person name="Zhang A."/>
            <person name="Moore M.J."/>
            <person name="Landis J.B."/>
            <person name="Lin N."/>
            <person name="Zhang H."/>
            <person name="Zhang X."/>
            <person name="Huang J."/>
            <person name="Zhang X."/>
            <person name="Sun H."/>
            <person name="Wang H."/>
        </authorList>
    </citation>
    <scope>NUCLEOTIDE SEQUENCE [LARGE SCALE GENOMIC DNA]</scope>
    <source>
        <strain evidence="1">TB1705</strain>
        <tissue evidence="1">Leaf</tissue>
    </source>
</reference>
<dbReference type="EMBL" id="JACGCM010001726">
    <property type="protein sequence ID" value="KAF6150824.1"/>
    <property type="molecule type" value="Genomic_DNA"/>
</dbReference>
<proteinExistence type="predicted"/>
<evidence type="ECO:0000313" key="1">
    <source>
        <dbReference type="EMBL" id="KAF6150824.1"/>
    </source>
</evidence>
<evidence type="ECO:0000313" key="2">
    <source>
        <dbReference type="Proteomes" id="UP000541444"/>
    </source>
</evidence>
<dbReference type="Proteomes" id="UP000541444">
    <property type="component" value="Unassembled WGS sequence"/>
</dbReference>
<accession>A0A7J7M7S3</accession>
<gene>
    <name evidence="1" type="ORF">GIB67_020907</name>
</gene>
<organism evidence="1 2">
    <name type="scientific">Kingdonia uniflora</name>
    <dbReference type="NCBI Taxonomy" id="39325"/>
    <lineage>
        <taxon>Eukaryota</taxon>
        <taxon>Viridiplantae</taxon>
        <taxon>Streptophyta</taxon>
        <taxon>Embryophyta</taxon>
        <taxon>Tracheophyta</taxon>
        <taxon>Spermatophyta</taxon>
        <taxon>Magnoliopsida</taxon>
        <taxon>Ranunculales</taxon>
        <taxon>Circaeasteraceae</taxon>
        <taxon>Kingdonia</taxon>
    </lineage>
</organism>
<name>A0A7J7M7S3_9MAGN</name>
<protein>
    <submittedName>
        <fullName evidence="1">Uncharacterized protein</fullName>
    </submittedName>
</protein>
<sequence>MEDVATWVELSSRLMQHGRIMVNCGGTHSETNDGGDGMSQLLSLNDGLWVQNSTIKALCKAFPGNLSWKRVEGEGENYLALTGPLPDLDVWSASVPEKLSWNVKQWRQCRSFPS</sequence>
<dbReference type="AlphaFoldDB" id="A0A7J7M7S3"/>
<comment type="caution">
    <text evidence="1">The sequence shown here is derived from an EMBL/GenBank/DDBJ whole genome shotgun (WGS) entry which is preliminary data.</text>
</comment>